<dbReference type="AlphaFoldDB" id="A0A9X3XLV5"/>
<dbReference type="PROSITE" id="PS51257">
    <property type="entry name" value="PROKAR_LIPOPROTEIN"/>
    <property type="match status" value="1"/>
</dbReference>
<dbReference type="EMBL" id="JAMRYU010000014">
    <property type="protein sequence ID" value="MDC4241258.1"/>
    <property type="molecule type" value="Genomic_DNA"/>
</dbReference>
<evidence type="ECO:0000256" key="2">
    <source>
        <dbReference type="SAM" id="SignalP"/>
    </source>
</evidence>
<dbReference type="Pfam" id="PF14172">
    <property type="entry name" value="DUF4309"/>
    <property type="match status" value="1"/>
</dbReference>
<evidence type="ECO:0000313" key="3">
    <source>
        <dbReference type="EMBL" id="MDC4241258.1"/>
    </source>
</evidence>
<reference evidence="3" key="1">
    <citation type="submission" date="2022-05" db="EMBL/GenBank/DDBJ databases">
        <title>Draft genome sequence of Clostridium tertium strain CP3 isolated from Peru.</title>
        <authorList>
            <person name="Hurtado R."/>
            <person name="Lima L."/>
            <person name="Sousa T."/>
            <person name="Jaiswal A.K."/>
            <person name="Tiwari S."/>
            <person name="Maturrano L."/>
            <person name="Brenig B."/>
            <person name="Azevedo V."/>
        </authorList>
    </citation>
    <scope>NUCLEOTIDE SEQUENCE</scope>
    <source>
        <strain evidence="3">CP3</strain>
    </source>
</reference>
<dbReference type="Proteomes" id="UP001141183">
    <property type="component" value="Unassembled WGS sequence"/>
</dbReference>
<evidence type="ECO:0000256" key="1">
    <source>
        <dbReference type="SAM" id="MobiDB-lite"/>
    </source>
</evidence>
<proteinExistence type="predicted"/>
<feature type="chain" id="PRO_5040787827" evidence="2">
    <location>
        <begin position="23"/>
        <end position="226"/>
    </location>
</feature>
<feature type="compositionally biased region" description="Low complexity" evidence="1">
    <location>
        <begin position="25"/>
        <end position="37"/>
    </location>
</feature>
<protein>
    <submittedName>
        <fullName evidence="3">YjgB family protein</fullName>
    </submittedName>
</protein>
<organism evidence="3 4">
    <name type="scientific">Clostridium tertium</name>
    <dbReference type="NCBI Taxonomy" id="1559"/>
    <lineage>
        <taxon>Bacteria</taxon>
        <taxon>Bacillati</taxon>
        <taxon>Bacillota</taxon>
        <taxon>Clostridia</taxon>
        <taxon>Eubacteriales</taxon>
        <taxon>Clostridiaceae</taxon>
        <taxon>Clostridium</taxon>
    </lineage>
</organism>
<feature type="compositionally biased region" description="Basic and acidic residues" evidence="1">
    <location>
        <begin position="39"/>
        <end position="53"/>
    </location>
</feature>
<evidence type="ECO:0000313" key="4">
    <source>
        <dbReference type="Proteomes" id="UP001141183"/>
    </source>
</evidence>
<keyword evidence="4" id="KW-1185">Reference proteome</keyword>
<dbReference type="InterPro" id="IPR025453">
    <property type="entry name" value="DUF4309"/>
</dbReference>
<gene>
    <name evidence="3" type="ORF">NE398_13955</name>
</gene>
<feature type="compositionally biased region" description="Polar residues" evidence="1">
    <location>
        <begin position="54"/>
        <end position="68"/>
    </location>
</feature>
<sequence length="226" mass="25679">MKKKVLIITIIATFMISLTACGYNKSSNDNKSNSSESIEIDKDTSKDSSKEAQPKSTDNLGETNTENVDNYKGDLLNNIKDKSKSGMVINSEFKAKDGIIDEVNNAYGKEDTSNYIAEAKGLYYTFESKNLAFGCNKGDQIFEVRSFDKSLKDLNLQDIISYFGEPQYEVKTELNERIIGYEINYDFKLLFVFSYSKNEKEVLDHYSVLYPHGTVNSMDDDPGREW</sequence>
<dbReference type="RefSeq" id="WP_250455615.1">
    <property type="nucleotide sequence ID" value="NZ_JALDMI010000011.1"/>
</dbReference>
<feature type="signal peptide" evidence="2">
    <location>
        <begin position="1"/>
        <end position="22"/>
    </location>
</feature>
<name>A0A9X3XLV5_9CLOT</name>
<accession>A0A9X3XLV5</accession>
<keyword evidence="2" id="KW-0732">Signal</keyword>
<feature type="region of interest" description="Disordered" evidence="1">
    <location>
        <begin position="25"/>
        <end position="72"/>
    </location>
</feature>
<comment type="caution">
    <text evidence="3">The sequence shown here is derived from an EMBL/GenBank/DDBJ whole genome shotgun (WGS) entry which is preliminary data.</text>
</comment>